<dbReference type="GO" id="GO:0006355">
    <property type="term" value="P:regulation of DNA-templated transcription"/>
    <property type="evidence" value="ECO:0007669"/>
    <property type="project" value="InterPro"/>
</dbReference>
<organism evidence="1 2">
    <name type="scientific">Mangrovivirga cuniculi</name>
    <dbReference type="NCBI Taxonomy" id="2715131"/>
    <lineage>
        <taxon>Bacteria</taxon>
        <taxon>Pseudomonadati</taxon>
        <taxon>Bacteroidota</taxon>
        <taxon>Cytophagia</taxon>
        <taxon>Cytophagales</taxon>
        <taxon>Mangrovivirgaceae</taxon>
        <taxon>Mangrovivirga</taxon>
    </lineage>
</organism>
<accession>A0A4D7KBJ2</accession>
<reference evidence="1 2" key="1">
    <citation type="submission" date="2018-04" db="EMBL/GenBank/DDBJ databases">
        <title>Complete genome uncultured novel isolate.</title>
        <authorList>
            <person name="Merlino G."/>
        </authorList>
    </citation>
    <scope>NUCLEOTIDE SEQUENCE [LARGE SCALE GENOMIC DNA]</scope>
    <source>
        <strain evidence="2">R1DC9</strain>
    </source>
</reference>
<keyword evidence="2" id="KW-1185">Reference proteome</keyword>
<dbReference type="InterPro" id="IPR036388">
    <property type="entry name" value="WH-like_DNA-bd_sf"/>
</dbReference>
<dbReference type="Proteomes" id="UP000298616">
    <property type="component" value="Chromosome"/>
</dbReference>
<name>A0A4D7KBJ2_9BACT</name>
<protein>
    <recommendedName>
        <fullName evidence="3">HTH luxR-type domain-containing protein</fullName>
    </recommendedName>
</protein>
<dbReference type="Gene3D" id="1.10.10.10">
    <property type="entry name" value="Winged helix-like DNA-binding domain superfamily/Winged helix DNA-binding domain"/>
    <property type="match status" value="1"/>
</dbReference>
<dbReference type="AlphaFoldDB" id="A0A4D7KBJ2"/>
<evidence type="ECO:0008006" key="3">
    <source>
        <dbReference type="Google" id="ProtNLM"/>
    </source>
</evidence>
<dbReference type="EMBL" id="CP028923">
    <property type="protein sequence ID" value="QCK16808.1"/>
    <property type="molecule type" value="Genomic_DNA"/>
</dbReference>
<proteinExistence type="predicted"/>
<dbReference type="KEGG" id="fpf:DCC35_19750"/>
<gene>
    <name evidence="1" type="ORF">DCC35_19750</name>
</gene>
<dbReference type="SUPFAM" id="SSF46894">
    <property type="entry name" value="C-terminal effector domain of the bipartite response regulators"/>
    <property type="match status" value="1"/>
</dbReference>
<evidence type="ECO:0000313" key="1">
    <source>
        <dbReference type="EMBL" id="QCK16808.1"/>
    </source>
</evidence>
<evidence type="ECO:0000313" key="2">
    <source>
        <dbReference type="Proteomes" id="UP000298616"/>
    </source>
</evidence>
<sequence length="123" mass="14276">MIDDVIQELKKLIKNLKSENKPIVRKVIKNLGVALNEDSWKEFELRFTEVHQDFYNSLESKYPDLTPNERKLCAFLKLNMTSKEISSLTGQSIRSIDVARTRLRKKFGLTNSEVNLVDFLSTI</sequence>
<dbReference type="InterPro" id="IPR016032">
    <property type="entry name" value="Sig_transdc_resp-reg_C-effctor"/>
</dbReference>
<dbReference type="GO" id="GO:0003677">
    <property type="term" value="F:DNA binding"/>
    <property type="evidence" value="ECO:0007669"/>
    <property type="project" value="InterPro"/>
</dbReference>